<dbReference type="Gene3D" id="2.40.170.20">
    <property type="entry name" value="TonB-dependent receptor, beta-barrel domain"/>
    <property type="match status" value="1"/>
</dbReference>
<keyword evidence="4 8" id="KW-0812">Transmembrane</keyword>
<evidence type="ECO:0000256" key="3">
    <source>
        <dbReference type="ARBA" id="ARBA00022452"/>
    </source>
</evidence>
<evidence type="ECO:0000256" key="4">
    <source>
        <dbReference type="ARBA" id="ARBA00022692"/>
    </source>
</evidence>
<keyword evidence="7 8" id="KW-0998">Cell outer membrane</keyword>
<protein>
    <submittedName>
        <fullName evidence="12">TonB-dependent receptor</fullName>
    </submittedName>
</protein>
<dbReference type="NCBIfam" id="TIGR04056">
    <property type="entry name" value="OMP_RagA_SusC"/>
    <property type="match status" value="1"/>
</dbReference>
<accession>A0A3R6EVY4</accession>
<gene>
    <name evidence="12" type="ORF">DW192_11585</name>
</gene>
<dbReference type="SUPFAM" id="SSF49464">
    <property type="entry name" value="Carboxypeptidase regulatory domain-like"/>
    <property type="match status" value="1"/>
</dbReference>
<keyword evidence="3 8" id="KW-1134">Transmembrane beta strand</keyword>
<evidence type="ECO:0000256" key="2">
    <source>
        <dbReference type="ARBA" id="ARBA00022448"/>
    </source>
</evidence>
<dbReference type="InterPro" id="IPR000531">
    <property type="entry name" value="Beta-barrel_TonB"/>
</dbReference>
<dbReference type="Gene3D" id="2.170.130.10">
    <property type="entry name" value="TonB-dependent receptor, plug domain"/>
    <property type="match status" value="1"/>
</dbReference>
<keyword evidence="2 8" id="KW-0813">Transport</keyword>
<keyword evidence="12" id="KW-0675">Receptor</keyword>
<dbReference type="Pfam" id="PF00593">
    <property type="entry name" value="TonB_dep_Rec_b-barrel"/>
    <property type="match status" value="1"/>
</dbReference>
<dbReference type="Proteomes" id="UP000284548">
    <property type="component" value="Unassembled WGS sequence"/>
</dbReference>
<comment type="similarity">
    <text evidence="8 9">Belongs to the TonB-dependent receptor family.</text>
</comment>
<dbReference type="InterPro" id="IPR008969">
    <property type="entry name" value="CarboxyPept-like_regulatory"/>
</dbReference>
<evidence type="ECO:0000256" key="9">
    <source>
        <dbReference type="RuleBase" id="RU003357"/>
    </source>
</evidence>
<evidence type="ECO:0000256" key="6">
    <source>
        <dbReference type="ARBA" id="ARBA00023136"/>
    </source>
</evidence>
<dbReference type="GO" id="GO:0009279">
    <property type="term" value="C:cell outer membrane"/>
    <property type="evidence" value="ECO:0007669"/>
    <property type="project" value="UniProtKB-SubCell"/>
</dbReference>
<evidence type="ECO:0000256" key="5">
    <source>
        <dbReference type="ARBA" id="ARBA00023077"/>
    </source>
</evidence>
<sequence>MKLYFKQTTILMGMCSTLGMYAPEVQASNGEANSLIATSVQQTKKVTGNISDSMGPLIGATIKEKGTGNGVVTDLDGNFSINVKPGATLVISYVGYNTKEVVVGNQTNIKISMEEEGHSLNDVVVIGYGTQRKEAVTGSVANVTGSLVREVPGADITNALQGRIAGVQMAQTSSKPGASMQIRIRGTRSLTASNDPLIVLDGIPFAGSISDIDPNNIKSMDILKDASATAIYGSRGANGVIIITTYKGYQEQRPTVTYNGYIGAKTLFHRYPMMNAEQFTKLRQYANKFQNGPDEKYWGEDGAVDMDWQDELFKTGITTNHDIGVSGGSSKGSYNFGLSYYRDEAVIPTQNFNRYAMHAAIDQEIGKYVKIGFSTNSNYSITNNSDLGLYNTLSATPIANPYNEDGSLKTRIRMSSDDQWVYTKNTIESLGDSHKDQTKAYGTYNNFYGEVKIPHVDGLKYRINLGLNYRSSEYGNYVGQGVFSDKDNADSHATSRYQRTTNWAIENMLTYDKTWGKHTINAVALYSAEQTNYRQTYMYGLDIPNDKFQFYNIGYAKTVTVDPANQAYYKSGLESVMGRVMYNYDNKYMASVAFRSDGSSRLAKGHQWHTYPAVSLGWNISRENFMKDITWLESLKLRVGYGETSNQSVNPYSTLGALSTRAYNFGSDPNGYAVGMYVSSLPNSELGWEYSKTWNYGIDFSLFGGRLSGTAEYYVQNTEDLLMSVNLPSTSGVSSYMANVGKTRNKGFELSLNGTIIDNKNGWTWDAGVNFYTNKNELVELASGATRDESNWWFVGKPINVIYDYEKIGIWQTDEEDIRKVAEPGGNAGMIKIKYNGDYNADGTPTRPYGEADRQIMKVDPDWEGGFNTRVAYKNWDLSVVASYRHGGTLISTIYGSQGYLNMLTGRRNNIDVNYWTEDNPTNDYPKPGGIESSNNPKYGNSLGYFSGSYLKIRTITLGYNFNQPWLKKCGISKARVYATVQNPFVLFSPYHDESGMDPETNSYGNENQAVTSFYKSNLLVVGFNTPSTRNWLLGLNITF</sequence>
<reference evidence="12 13" key="1">
    <citation type="submission" date="2018-08" db="EMBL/GenBank/DDBJ databases">
        <title>A genome reference for cultivated species of the human gut microbiota.</title>
        <authorList>
            <person name="Zou Y."/>
            <person name="Xue W."/>
            <person name="Luo G."/>
        </authorList>
    </citation>
    <scope>NUCLEOTIDE SEQUENCE [LARGE SCALE GENOMIC DNA]</scope>
    <source>
        <strain evidence="12 13">AM16-54</strain>
    </source>
</reference>
<evidence type="ECO:0000256" key="8">
    <source>
        <dbReference type="PROSITE-ProRule" id="PRU01360"/>
    </source>
</evidence>
<evidence type="ECO:0000259" key="11">
    <source>
        <dbReference type="Pfam" id="PF07715"/>
    </source>
</evidence>
<organism evidence="12 13">
    <name type="scientific">Segatella copri</name>
    <dbReference type="NCBI Taxonomy" id="165179"/>
    <lineage>
        <taxon>Bacteria</taxon>
        <taxon>Pseudomonadati</taxon>
        <taxon>Bacteroidota</taxon>
        <taxon>Bacteroidia</taxon>
        <taxon>Bacteroidales</taxon>
        <taxon>Prevotellaceae</taxon>
        <taxon>Segatella</taxon>
    </lineage>
</organism>
<comment type="caution">
    <text evidence="12">The sequence shown here is derived from an EMBL/GenBank/DDBJ whole genome shotgun (WGS) entry which is preliminary data.</text>
</comment>
<dbReference type="PROSITE" id="PS52016">
    <property type="entry name" value="TONB_DEPENDENT_REC_3"/>
    <property type="match status" value="1"/>
</dbReference>
<dbReference type="SUPFAM" id="SSF56935">
    <property type="entry name" value="Porins"/>
    <property type="match status" value="1"/>
</dbReference>
<name>A0A3R6EVY4_9BACT</name>
<dbReference type="Gene3D" id="2.60.40.1120">
    <property type="entry name" value="Carboxypeptidase-like, regulatory domain"/>
    <property type="match status" value="1"/>
</dbReference>
<dbReference type="InterPro" id="IPR023997">
    <property type="entry name" value="TonB-dep_OMP_SusC/RagA_CS"/>
</dbReference>
<evidence type="ECO:0000256" key="1">
    <source>
        <dbReference type="ARBA" id="ARBA00004571"/>
    </source>
</evidence>
<keyword evidence="5 9" id="KW-0798">TonB box</keyword>
<dbReference type="Pfam" id="PF13715">
    <property type="entry name" value="CarbopepD_reg_2"/>
    <property type="match status" value="1"/>
</dbReference>
<dbReference type="AlphaFoldDB" id="A0A3R6EVY4"/>
<dbReference type="InterPro" id="IPR037066">
    <property type="entry name" value="Plug_dom_sf"/>
</dbReference>
<dbReference type="InterPro" id="IPR039426">
    <property type="entry name" value="TonB-dep_rcpt-like"/>
</dbReference>
<dbReference type="FunFam" id="2.170.130.10:FF:000003">
    <property type="entry name" value="SusC/RagA family TonB-linked outer membrane protein"/>
    <property type="match status" value="1"/>
</dbReference>
<feature type="domain" description="TonB-dependent receptor plug" evidence="11">
    <location>
        <begin position="133"/>
        <end position="240"/>
    </location>
</feature>
<evidence type="ECO:0000259" key="10">
    <source>
        <dbReference type="Pfam" id="PF00593"/>
    </source>
</evidence>
<evidence type="ECO:0000256" key="7">
    <source>
        <dbReference type="ARBA" id="ARBA00023237"/>
    </source>
</evidence>
<dbReference type="InterPro" id="IPR012910">
    <property type="entry name" value="Plug_dom"/>
</dbReference>
<dbReference type="InterPro" id="IPR036942">
    <property type="entry name" value="Beta-barrel_TonB_sf"/>
</dbReference>
<proteinExistence type="inferred from homology"/>
<evidence type="ECO:0000313" key="12">
    <source>
        <dbReference type="EMBL" id="RHH79364.1"/>
    </source>
</evidence>
<dbReference type="EMBL" id="QRKB01000032">
    <property type="protein sequence ID" value="RHH79364.1"/>
    <property type="molecule type" value="Genomic_DNA"/>
</dbReference>
<evidence type="ECO:0000313" key="13">
    <source>
        <dbReference type="Proteomes" id="UP000284548"/>
    </source>
</evidence>
<keyword evidence="6 8" id="KW-0472">Membrane</keyword>
<comment type="subcellular location">
    <subcellularLocation>
        <location evidence="1 8">Cell outer membrane</location>
        <topology evidence="1 8">Multi-pass membrane protein</topology>
    </subcellularLocation>
</comment>
<dbReference type="InterPro" id="IPR023996">
    <property type="entry name" value="TonB-dep_OMP_SusC/RagA"/>
</dbReference>
<dbReference type="Pfam" id="PF07715">
    <property type="entry name" value="Plug"/>
    <property type="match status" value="1"/>
</dbReference>
<dbReference type="NCBIfam" id="TIGR04057">
    <property type="entry name" value="SusC_RagA_signa"/>
    <property type="match status" value="1"/>
</dbReference>
<feature type="domain" description="TonB-dependent receptor-like beta-barrel" evidence="10">
    <location>
        <begin position="384"/>
        <end position="886"/>
    </location>
</feature>
<dbReference type="FunFam" id="2.60.40.1120:FF:000003">
    <property type="entry name" value="Outer membrane protein Omp121"/>
    <property type="match status" value="1"/>
</dbReference>